<accession>A0A2I4HRW4</accession>
<dbReference type="InterPro" id="IPR009057">
    <property type="entry name" value="Homeodomain-like_sf"/>
</dbReference>
<keyword evidence="2" id="KW-0805">Transcription regulation</keyword>
<evidence type="ECO:0000256" key="3">
    <source>
        <dbReference type="ARBA" id="ARBA00023163"/>
    </source>
</evidence>
<evidence type="ECO:0000259" key="6">
    <source>
        <dbReference type="Pfam" id="PF24662"/>
    </source>
</evidence>
<dbReference type="AlphaFoldDB" id="A0A2I4HRW4"/>
<dbReference type="PANTHER" id="PTHR13859:SF31">
    <property type="entry name" value="ELM2 DOMAIN-CONTAINING PROTEIN"/>
    <property type="match status" value="1"/>
</dbReference>
<dbReference type="PANTHER" id="PTHR13859">
    <property type="entry name" value="ATROPHIN-RELATED"/>
    <property type="match status" value="1"/>
</dbReference>
<dbReference type="RefSeq" id="XP_018858888.2">
    <property type="nucleotide sequence ID" value="XM_019003343.2"/>
</dbReference>
<dbReference type="Pfam" id="PF24662">
    <property type="entry name" value="DUF7650"/>
    <property type="match status" value="1"/>
</dbReference>
<feature type="domain" description="DUF7952" evidence="7">
    <location>
        <begin position="188"/>
        <end position="318"/>
    </location>
</feature>
<sequence>MEMESVHLDDAGNCIEETSDKQLFPPSSPDRSDIFGDPHLSTRVGDDYQAEIPSLLMEYKRLQPLMNPADSGVMVDVSQSFQMGLPIPIMWLQEVNNNEDETREFISHHDEEVNPNRPVGSTNRKKINIKLKKKGSAINTDHLNIGLDNEKESASANIENIISGKTSIVGLQQSKRYSPVPGLKCDPWSDADVNSFLLGLYIFGKNFVTIKRFLGKKEMGEILSFYYGKFYGSDHYRRWYDSRKVRSRKCVTGRKIFTGWRLQMLLSRLLPHVPEESQNTLLEGSKSFAEGRTSIEEYVFYLKSAVEIHTLVEAVGIGKGKDDLTGLAMDPGKTNKIFQVCPSLPTGKACSSLTPKDILKFLTGGFRLSKARCNDIFWEAVWPRLLARGWHSEQPKNQGYVSSQQYLVFLIPGVNKFSRRKLVKGDHYFDSVSDVLSKVASEPKLLELEAEEATLKSSDEDGCVQEVASDPDDPSNHQRHCYLKPRVTGTPNPMKFTVVDTSSVQGGKSSNVRDLRHLPIEPKITSNVTNHFKESMHEYELYAAHMPLDFDKDTSKLNHSMGTVYKSGPNGVKFTVVDTSLLYGEESSKLRKLRYLPVEFRSTSERPRLLRETEGISSEDSLNARELDAADMLLNCGKNIVSDSEYTDRKVMTDISDTNANKIMVSDQDEKATMSDDRHLKMTIKHQFSRRVKPGNLNYASPAMKRRKLTVCAQKTNHIVEDLLEGMESNRTGLCLPLSSPDAGKNVGSQVGPKEKVSSITSSPKGSLDEETGGGFLISNSSGMDMSCGENEKHQPQPPLDLNLPMAPLTSEMGEALIMEVEDINGKNADSSCFLSKTMDLVPDTLRTSMDLDNVEQQPNMIPRRHSTRKRPPSIRALEALANGYLGIQRRQKGTEFRSLENAFSRPSHNARGRVKVTSNCGSSSTKTNEMEENEVNEACDVTLDRIEKRVAVSIGTQASCQDSSDN</sequence>
<organism evidence="8 9">
    <name type="scientific">Juglans regia</name>
    <name type="common">English walnut</name>
    <dbReference type="NCBI Taxonomy" id="51240"/>
    <lineage>
        <taxon>Eukaryota</taxon>
        <taxon>Viridiplantae</taxon>
        <taxon>Streptophyta</taxon>
        <taxon>Embryophyta</taxon>
        <taxon>Tracheophyta</taxon>
        <taxon>Spermatophyta</taxon>
        <taxon>Magnoliopsida</taxon>
        <taxon>eudicotyledons</taxon>
        <taxon>Gunneridae</taxon>
        <taxon>Pentapetalae</taxon>
        <taxon>rosids</taxon>
        <taxon>fabids</taxon>
        <taxon>Fagales</taxon>
        <taxon>Juglandaceae</taxon>
        <taxon>Juglans</taxon>
    </lineage>
</organism>
<feature type="region of interest" description="Disordered" evidence="5">
    <location>
        <begin position="908"/>
        <end position="935"/>
    </location>
</feature>
<feature type="region of interest" description="Disordered" evidence="5">
    <location>
        <begin position="1"/>
        <end position="43"/>
    </location>
</feature>
<proteinExistence type="predicted"/>
<dbReference type="InterPro" id="IPR057712">
    <property type="entry name" value="DUF7952"/>
</dbReference>
<evidence type="ECO:0000256" key="2">
    <source>
        <dbReference type="ARBA" id="ARBA00023015"/>
    </source>
</evidence>
<dbReference type="OrthoDB" id="6147534at2759"/>
<reference evidence="9" key="1">
    <citation type="submission" date="2025-08" db="UniProtKB">
        <authorList>
            <consortium name="RefSeq"/>
        </authorList>
    </citation>
    <scope>IDENTIFICATION</scope>
    <source>
        <tissue evidence="9">Leaves</tissue>
    </source>
</reference>
<dbReference type="SUPFAM" id="SSF46689">
    <property type="entry name" value="Homeodomain-like"/>
    <property type="match status" value="1"/>
</dbReference>
<evidence type="ECO:0000259" key="7">
    <source>
        <dbReference type="Pfam" id="PF25826"/>
    </source>
</evidence>
<dbReference type="GeneID" id="109011689"/>
<evidence type="ECO:0000313" key="8">
    <source>
        <dbReference type="Proteomes" id="UP000235220"/>
    </source>
</evidence>
<dbReference type="GO" id="GO:0005634">
    <property type="term" value="C:nucleus"/>
    <property type="evidence" value="ECO:0000318"/>
    <property type="project" value="GO_Central"/>
</dbReference>
<comment type="subcellular location">
    <subcellularLocation>
        <location evidence="1">Nucleus</location>
    </subcellularLocation>
</comment>
<dbReference type="Gene3D" id="1.10.10.60">
    <property type="entry name" value="Homeodomain-like"/>
    <property type="match status" value="1"/>
</dbReference>
<name>A0A2I4HRW4_JUGRE</name>
<dbReference type="FunCoup" id="A0A2I4HRW4">
    <property type="interactions" value="347"/>
</dbReference>
<keyword evidence="3" id="KW-0804">Transcription</keyword>
<evidence type="ECO:0000313" key="9">
    <source>
        <dbReference type="RefSeq" id="XP_018858888.2"/>
    </source>
</evidence>
<feature type="domain" description="DUF7650" evidence="6">
    <location>
        <begin position="356"/>
        <end position="443"/>
    </location>
</feature>
<dbReference type="GO" id="GO:0003714">
    <property type="term" value="F:transcription corepressor activity"/>
    <property type="evidence" value="ECO:0000318"/>
    <property type="project" value="GO_Central"/>
</dbReference>
<feature type="region of interest" description="Disordered" evidence="5">
    <location>
        <begin position="742"/>
        <end position="799"/>
    </location>
</feature>
<gene>
    <name evidence="9" type="primary">LOC109011689</name>
</gene>
<dbReference type="Pfam" id="PF25826">
    <property type="entry name" value="DUF7952"/>
    <property type="match status" value="1"/>
</dbReference>
<dbReference type="Proteomes" id="UP000235220">
    <property type="component" value="Chromosome 11"/>
</dbReference>
<keyword evidence="4" id="KW-0539">Nucleus</keyword>
<feature type="region of interest" description="Disordered" evidence="5">
    <location>
        <begin position="459"/>
        <end position="478"/>
    </location>
</feature>
<protein>
    <submittedName>
        <fullName evidence="9">Uncharacterized protein LOC109011689</fullName>
    </submittedName>
</protein>
<evidence type="ECO:0000256" key="5">
    <source>
        <dbReference type="SAM" id="MobiDB-lite"/>
    </source>
</evidence>
<dbReference type="STRING" id="51240.A0A2I4HRW4"/>
<dbReference type="InterPro" id="IPR056067">
    <property type="entry name" value="DUF7650"/>
</dbReference>
<feature type="compositionally biased region" description="Polar residues" evidence="5">
    <location>
        <begin position="917"/>
        <end position="928"/>
    </location>
</feature>
<feature type="compositionally biased region" description="Basic and acidic residues" evidence="5">
    <location>
        <begin position="1"/>
        <end position="10"/>
    </location>
</feature>
<evidence type="ECO:0000256" key="4">
    <source>
        <dbReference type="ARBA" id="ARBA00023242"/>
    </source>
</evidence>
<evidence type="ECO:0000256" key="1">
    <source>
        <dbReference type="ARBA" id="ARBA00004123"/>
    </source>
</evidence>
<dbReference type="KEGG" id="jre:109011689"/>
<dbReference type="InParanoid" id="A0A2I4HRW4"/>
<keyword evidence="8" id="KW-1185">Reference proteome</keyword>